<protein>
    <submittedName>
        <fullName evidence="2">Bacterio-opsin activator domain-containing protein</fullName>
    </submittedName>
</protein>
<sequence length="194" mass="22233">MLLYVVIKTPNVLQFPEFIPNKITINILDIRVDGEKGKLLIEVRGDETNAKQVCEEPIKVSKYKFICTNYISTEFIKVLSQYIIMNGALTDDGILWTLILNGYTELRELLNSLIGITKEVRVLKVVKAEKKDAITARQEQILRIALEAGFFDYPRRIGLKDLAKKLNISPSSLSEIIRRAEKNVITAYFEEREL</sequence>
<proteinExistence type="predicted"/>
<dbReference type="AlphaFoldDB" id="A0A8F5BRR3"/>
<dbReference type="PANTHER" id="PTHR34236:SF1">
    <property type="entry name" value="DIMETHYL SULFOXIDE REDUCTASE TRANSCRIPTIONAL ACTIVATOR"/>
    <property type="match status" value="1"/>
</dbReference>
<dbReference type="EMBL" id="CP077717">
    <property type="protein sequence ID" value="QXJ30098.1"/>
    <property type="molecule type" value="Genomic_DNA"/>
</dbReference>
<organism evidence="2 3">
    <name type="scientific">Saccharolobus shibatae (strain ATCC 51178 / DSM 5389 / JCM 8931 / NBRC 15437 / B12)</name>
    <name type="common">Sulfolobus shibatae</name>
    <dbReference type="NCBI Taxonomy" id="523848"/>
    <lineage>
        <taxon>Archaea</taxon>
        <taxon>Thermoproteota</taxon>
        <taxon>Thermoprotei</taxon>
        <taxon>Sulfolobales</taxon>
        <taxon>Sulfolobaceae</taxon>
        <taxon>Saccharolobus</taxon>
    </lineage>
</organism>
<accession>A0A8F5BRR3</accession>
<evidence type="ECO:0000259" key="1">
    <source>
        <dbReference type="Pfam" id="PF04967"/>
    </source>
</evidence>
<reference evidence="2" key="1">
    <citation type="journal article" date="2021" name="Environ. Microbiol.">
        <title>New insights into the diversity and evolution of the archaeal mobilome from three complete genomes of Saccharolobus shibatae.</title>
        <authorList>
            <person name="Medvedeva S."/>
            <person name="Brandt D."/>
            <person name="Cvirkaite-Krupovic V."/>
            <person name="Liu Y."/>
            <person name="Severinov K."/>
            <person name="Ishino S."/>
            <person name="Ishino Y."/>
            <person name="Prangishvili D."/>
            <person name="Kalinowski J."/>
            <person name="Krupovic M."/>
        </authorList>
    </citation>
    <scope>NUCLEOTIDE SEQUENCE</scope>
    <source>
        <strain evidence="2">B12</strain>
    </source>
</reference>
<dbReference type="OrthoDB" id="194393at2157"/>
<dbReference type="GeneID" id="65564459"/>
<dbReference type="KEGG" id="sshi:J5U23_02987"/>
<dbReference type="Pfam" id="PF04967">
    <property type="entry name" value="HTH_10"/>
    <property type="match status" value="1"/>
</dbReference>
<name>A0A8F5BRR3_SACSH</name>
<dbReference type="InterPro" id="IPR007050">
    <property type="entry name" value="HTH_bacterioopsin"/>
</dbReference>
<dbReference type="RefSeq" id="WP_218266489.1">
    <property type="nucleotide sequence ID" value="NZ_CP077717.1"/>
</dbReference>
<feature type="domain" description="HTH bat-type" evidence="1">
    <location>
        <begin position="134"/>
        <end position="186"/>
    </location>
</feature>
<dbReference type="PANTHER" id="PTHR34236">
    <property type="entry name" value="DIMETHYL SULFOXIDE REDUCTASE TRANSCRIPTIONAL ACTIVATOR"/>
    <property type="match status" value="1"/>
</dbReference>
<evidence type="ECO:0000313" key="2">
    <source>
        <dbReference type="EMBL" id="QXJ30098.1"/>
    </source>
</evidence>
<evidence type="ECO:0000313" key="3">
    <source>
        <dbReference type="Proteomes" id="UP000694018"/>
    </source>
</evidence>
<dbReference type="Proteomes" id="UP000694018">
    <property type="component" value="Chromosome"/>
</dbReference>
<gene>
    <name evidence="2" type="ORF">J5U23_02987</name>
</gene>